<evidence type="ECO:0000256" key="10">
    <source>
        <dbReference type="ARBA" id="ARBA00023239"/>
    </source>
</evidence>
<dbReference type="InterPro" id="IPR013785">
    <property type="entry name" value="Aldolase_TIM"/>
</dbReference>
<dbReference type="InterPro" id="IPR006638">
    <property type="entry name" value="Elp3/MiaA/NifB-like_rSAM"/>
</dbReference>
<keyword evidence="16" id="KW-1185">Reference proteome</keyword>
<name>A0ABU1ID33_9BURK</name>
<dbReference type="SMART" id="SM00729">
    <property type="entry name" value="Elp3"/>
    <property type="match status" value="1"/>
</dbReference>
<feature type="binding site" evidence="12">
    <location>
        <position position="285"/>
    </location>
    <ligand>
        <name>S-adenosyl-L-methionine</name>
        <dbReference type="ChEBI" id="CHEBI:59789"/>
    </ligand>
</feature>
<protein>
    <recommendedName>
        <fullName evidence="1 12">GTP 3',8-cyclase</fullName>
        <ecNumber evidence="1 12">4.1.99.22</ecNumber>
    </recommendedName>
    <alternativeName>
        <fullName evidence="12">Molybdenum cofactor biosynthesis protein A</fullName>
    </alternativeName>
</protein>
<evidence type="ECO:0000256" key="9">
    <source>
        <dbReference type="ARBA" id="ARBA00023150"/>
    </source>
</evidence>
<keyword evidence="10 12" id="KW-0456">Lyase</keyword>
<dbReference type="InterPro" id="IPR040064">
    <property type="entry name" value="MoaA-like"/>
</dbReference>
<feature type="binding site" evidence="12">
    <location>
        <position position="213"/>
    </location>
    <ligand>
        <name>S-adenosyl-L-methionine</name>
        <dbReference type="ChEBI" id="CHEBI:59789"/>
    </ligand>
</feature>
<dbReference type="HAMAP" id="MF_01225_B">
    <property type="entry name" value="MoaA_B"/>
    <property type="match status" value="1"/>
</dbReference>
<dbReference type="InterPro" id="IPR013483">
    <property type="entry name" value="MoaA"/>
</dbReference>
<reference evidence="15 16" key="1">
    <citation type="submission" date="2023-08" db="EMBL/GenBank/DDBJ databases">
        <title>Functional and genomic diversity of the sorghum phyllosphere microbiome.</title>
        <authorList>
            <person name="Shade A."/>
        </authorList>
    </citation>
    <scope>NUCLEOTIDE SEQUENCE [LARGE SCALE GENOMIC DNA]</scope>
    <source>
        <strain evidence="15 16">SORGH_AS_0335</strain>
    </source>
</reference>
<feature type="binding site" evidence="12">
    <location>
        <position position="359"/>
    </location>
    <ligand>
        <name>[4Fe-4S] cluster</name>
        <dbReference type="ChEBI" id="CHEBI:49883"/>
        <label>2</label>
        <note>4Fe-4S-substrate</note>
    </ligand>
</feature>
<dbReference type="CDD" id="cd21117">
    <property type="entry name" value="Twitch_MoaA"/>
    <property type="match status" value="1"/>
</dbReference>
<dbReference type="SFLD" id="SFLDG01067">
    <property type="entry name" value="SPASM/twitch_domain_containing"/>
    <property type="match status" value="1"/>
</dbReference>
<keyword evidence="3 12" id="KW-0949">S-adenosyl-L-methionine</keyword>
<feature type="region of interest" description="Disordered" evidence="13">
    <location>
        <begin position="413"/>
        <end position="436"/>
    </location>
</feature>
<organism evidence="15 16">
    <name type="scientific">Paracidovorax wautersii</name>
    <dbReference type="NCBI Taxonomy" id="1177982"/>
    <lineage>
        <taxon>Bacteria</taxon>
        <taxon>Pseudomonadati</taxon>
        <taxon>Pseudomonadota</taxon>
        <taxon>Betaproteobacteria</taxon>
        <taxon>Burkholderiales</taxon>
        <taxon>Comamonadaceae</taxon>
        <taxon>Paracidovorax</taxon>
    </lineage>
</organism>
<dbReference type="PANTHER" id="PTHR22960">
    <property type="entry name" value="MOLYBDOPTERIN COFACTOR SYNTHESIS PROTEIN A"/>
    <property type="match status" value="1"/>
</dbReference>
<feature type="binding site" evidence="12">
    <location>
        <position position="114"/>
    </location>
    <ligand>
        <name>[4Fe-4S] cluster</name>
        <dbReference type="ChEBI" id="CHEBI:49883"/>
        <label>1</label>
        <note>4Fe-4S-S-AdoMet</note>
    </ligand>
</feature>
<keyword evidence="9 12" id="KW-0501">Molybdenum cofactor biosynthesis</keyword>
<dbReference type="PROSITE" id="PS51918">
    <property type="entry name" value="RADICAL_SAM"/>
    <property type="match status" value="1"/>
</dbReference>
<evidence type="ECO:0000256" key="11">
    <source>
        <dbReference type="ARBA" id="ARBA00048697"/>
    </source>
</evidence>
<comment type="caution">
    <text evidence="15">The sequence shown here is derived from an EMBL/GenBank/DDBJ whole genome shotgun (WGS) entry which is preliminary data.</text>
</comment>
<evidence type="ECO:0000256" key="3">
    <source>
        <dbReference type="ARBA" id="ARBA00022691"/>
    </source>
</evidence>
<dbReference type="GO" id="GO:0061798">
    <property type="term" value="F:GTP 3',8'-cyclase activity"/>
    <property type="evidence" value="ECO:0007669"/>
    <property type="project" value="UniProtKB-EC"/>
</dbReference>
<dbReference type="Gene3D" id="3.20.20.70">
    <property type="entry name" value="Aldolase class I"/>
    <property type="match status" value="1"/>
</dbReference>
<comment type="similarity">
    <text evidence="12">Belongs to the radical SAM superfamily. MoaA family.</text>
</comment>
<evidence type="ECO:0000259" key="14">
    <source>
        <dbReference type="PROSITE" id="PS51918"/>
    </source>
</evidence>
<dbReference type="EC" id="4.1.99.22" evidence="1 12"/>
<dbReference type="InterPro" id="IPR058240">
    <property type="entry name" value="rSAM_sf"/>
</dbReference>
<feature type="binding site" evidence="12">
    <location>
        <position position="107"/>
    </location>
    <ligand>
        <name>[4Fe-4S] cluster</name>
        <dbReference type="ChEBI" id="CHEBI:49883"/>
        <label>1</label>
        <note>4Fe-4S-S-AdoMet</note>
    </ligand>
</feature>
<feature type="domain" description="Radical SAM core" evidence="14">
    <location>
        <begin position="91"/>
        <end position="318"/>
    </location>
</feature>
<evidence type="ECO:0000256" key="4">
    <source>
        <dbReference type="ARBA" id="ARBA00022723"/>
    </source>
</evidence>
<gene>
    <name evidence="12" type="primary">moaA</name>
    <name evidence="15" type="ORF">QE399_002835</name>
</gene>
<dbReference type="Pfam" id="PF06463">
    <property type="entry name" value="Mob_synth_C"/>
    <property type="match status" value="1"/>
</dbReference>
<dbReference type="PROSITE" id="PS01305">
    <property type="entry name" value="MOAA_NIFB_PQQE"/>
    <property type="match status" value="1"/>
</dbReference>
<feature type="binding site" evidence="12">
    <location>
        <position position="189"/>
    </location>
    <ligand>
        <name>GTP</name>
        <dbReference type="ChEBI" id="CHEBI:37565"/>
    </ligand>
</feature>
<dbReference type="SFLD" id="SFLDG01386">
    <property type="entry name" value="main_SPASM_domain-containing"/>
    <property type="match status" value="1"/>
</dbReference>
<evidence type="ECO:0000256" key="1">
    <source>
        <dbReference type="ARBA" id="ARBA00012167"/>
    </source>
</evidence>
<evidence type="ECO:0000256" key="5">
    <source>
        <dbReference type="ARBA" id="ARBA00022741"/>
    </source>
</evidence>
<dbReference type="InterPro" id="IPR010505">
    <property type="entry name" value="MoaA_twitch"/>
</dbReference>
<comment type="pathway">
    <text evidence="12">Cofactor biosynthesis; molybdopterin biosynthesis.</text>
</comment>
<dbReference type="InterPro" id="IPR007197">
    <property type="entry name" value="rSAM"/>
</dbReference>
<keyword evidence="5 12" id="KW-0547">Nucleotide-binding</keyword>
<dbReference type="SFLD" id="SFLDS00029">
    <property type="entry name" value="Radical_SAM"/>
    <property type="match status" value="1"/>
</dbReference>
<proteinExistence type="inferred from homology"/>
<sequence>MIIIFISIDLAAKGTLADCRATVRCEDARVIQPKLTRVKFRRSAITLHRAIRQNRAMAERVIPLVDQRLAALSPALARGPAAAPTGRLSDTLGRPLRDLRISVTDRCNFRCAYCMPKEVFDKDYRYLPHSALLSFEEITRLARVFLRHGVRKIRLTGGEPLLRKHLENLVEQLAALRTVDGQVPDLTLTTNGSLLARKARALKDAGLNRVTVSLDSLDDAVFRRMNDVDFPVAEVLAGIEAAQAVGLQRIKVNMVVKRGTNDHEVVAMARHFRGSGITLRFIEYMDVGATNGWRMDEVLPSAQLIERLQEHLPLVPLDPQARGETAERWGYAGTDGRHDPALGEVGVISSVTQAFCQDCNRARLSMEGRLYLCLFATQGWDLRTLLREGAGDEQLAAAIASIWHGRTDRYSELRSSLPPDRGTPAQRRVEMSYIGG</sequence>
<keyword evidence="4 12" id="KW-0479">Metal-binding</keyword>
<feature type="binding site" evidence="12">
    <location>
        <position position="251"/>
    </location>
    <ligand>
        <name>GTP</name>
        <dbReference type="ChEBI" id="CHEBI:37565"/>
    </ligand>
</feature>
<comment type="function">
    <text evidence="12">Catalyzes the cyclization of GTP to (8S)-3',8-cyclo-7,8-dihydroguanosine 5'-triphosphate.</text>
</comment>
<keyword evidence="8 12" id="KW-0342">GTP-binding</keyword>
<feature type="binding site" evidence="12">
    <location>
        <position position="113"/>
    </location>
    <ligand>
        <name>S-adenosyl-L-methionine</name>
        <dbReference type="ChEBI" id="CHEBI:59789"/>
    </ligand>
</feature>
<evidence type="ECO:0000313" key="15">
    <source>
        <dbReference type="EMBL" id="MDR6215146.1"/>
    </source>
</evidence>
<keyword evidence="6 12" id="KW-0408">Iron</keyword>
<feature type="binding site" evidence="12">
    <location>
        <position position="158"/>
    </location>
    <ligand>
        <name>S-adenosyl-L-methionine</name>
        <dbReference type="ChEBI" id="CHEBI:59789"/>
    </ligand>
</feature>
<evidence type="ECO:0000313" key="16">
    <source>
        <dbReference type="Proteomes" id="UP001267710"/>
    </source>
</evidence>
<feature type="binding site" evidence="12">
    <location>
        <position position="100"/>
    </location>
    <ligand>
        <name>GTP</name>
        <dbReference type="ChEBI" id="CHEBI:37565"/>
    </ligand>
</feature>
<evidence type="ECO:0000256" key="13">
    <source>
        <dbReference type="SAM" id="MobiDB-lite"/>
    </source>
</evidence>
<accession>A0ABU1ID33</accession>
<evidence type="ECO:0000256" key="7">
    <source>
        <dbReference type="ARBA" id="ARBA00023014"/>
    </source>
</evidence>
<dbReference type="SUPFAM" id="SSF102114">
    <property type="entry name" value="Radical SAM enzymes"/>
    <property type="match status" value="1"/>
</dbReference>
<dbReference type="Proteomes" id="UP001267710">
    <property type="component" value="Unassembled WGS sequence"/>
</dbReference>
<keyword evidence="2 12" id="KW-0004">4Fe-4S</keyword>
<dbReference type="InterPro" id="IPR050105">
    <property type="entry name" value="MoCo_biosynth_MoaA/MoaC"/>
</dbReference>
<dbReference type="SFLD" id="SFLDG01383">
    <property type="entry name" value="cyclic_pyranopterin_phosphate"/>
    <property type="match status" value="1"/>
</dbReference>
<dbReference type="PANTHER" id="PTHR22960:SF0">
    <property type="entry name" value="MOLYBDENUM COFACTOR BIOSYNTHESIS PROTEIN 1"/>
    <property type="match status" value="1"/>
</dbReference>
<comment type="cofactor">
    <cofactor evidence="12">
        <name>[4Fe-4S] cluster</name>
        <dbReference type="ChEBI" id="CHEBI:49883"/>
    </cofactor>
    <text evidence="12">Binds 2 [4Fe-4S] clusters. Binds 1 [4Fe-4S] cluster coordinated with 3 cysteines and an exchangeable S-adenosyl-L-methionine and 1 [4Fe-4S] cluster coordinated with 3 cysteines and the GTP-derived substrate.</text>
</comment>
<feature type="binding site" evidence="12">
    <location>
        <position position="154"/>
    </location>
    <ligand>
        <name>GTP</name>
        <dbReference type="ChEBI" id="CHEBI:37565"/>
    </ligand>
</feature>
<keyword evidence="7 12" id="KW-0411">Iron-sulfur</keyword>
<feature type="binding site" evidence="12">
    <location>
        <position position="373"/>
    </location>
    <ligand>
        <name>[4Fe-4S] cluster</name>
        <dbReference type="ChEBI" id="CHEBI:49883"/>
        <label>2</label>
        <note>4Fe-4S-substrate</note>
    </ligand>
</feature>
<feature type="binding site" evidence="12">
    <location>
        <position position="111"/>
    </location>
    <ligand>
        <name>[4Fe-4S] cluster</name>
        <dbReference type="ChEBI" id="CHEBI:49883"/>
        <label>1</label>
        <note>4Fe-4S-S-AdoMet</note>
    </ligand>
</feature>
<comment type="subunit">
    <text evidence="12">Monomer and homodimer.</text>
</comment>
<dbReference type="InterPro" id="IPR000385">
    <property type="entry name" value="MoaA_NifB_PqqE_Fe-S-bd_CS"/>
</dbReference>
<comment type="catalytic activity">
    <reaction evidence="11 12">
        <text>GTP + AH2 + S-adenosyl-L-methionine = (8S)-3',8-cyclo-7,8-dihydroguanosine 5'-triphosphate + 5'-deoxyadenosine + L-methionine + A + H(+)</text>
        <dbReference type="Rhea" id="RHEA:49576"/>
        <dbReference type="ChEBI" id="CHEBI:13193"/>
        <dbReference type="ChEBI" id="CHEBI:15378"/>
        <dbReference type="ChEBI" id="CHEBI:17319"/>
        <dbReference type="ChEBI" id="CHEBI:17499"/>
        <dbReference type="ChEBI" id="CHEBI:37565"/>
        <dbReference type="ChEBI" id="CHEBI:57844"/>
        <dbReference type="ChEBI" id="CHEBI:59789"/>
        <dbReference type="ChEBI" id="CHEBI:131766"/>
        <dbReference type="EC" id="4.1.99.22"/>
    </reaction>
</comment>
<dbReference type="Pfam" id="PF04055">
    <property type="entry name" value="Radical_SAM"/>
    <property type="match status" value="1"/>
</dbReference>
<evidence type="ECO:0000256" key="12">
    <source>
        <dbReference type="HAMAP-Rule" id="MF_01225"/>
    </source>
</evidence>
<evidence type="ECO:0000256" key="6">
    <source>
        <dbReference type="ARBA" id="ARBA00023004"/>
    </source>
</evidence>
<feature type="binding site" evidence="12">
    <location>
        <position position="356"/>
    </location>
    <ligand>
        <name>[4Fe-4S] cluster</name>
        <dbReference type="ChEBI" id="CHEBI:49883"/>
        <label>2</label>
        <note>4Fe-4S-substrate</note>
    </ligand>
</feature>
<dbReference type="NCBIfam" id="TIGR02666">
    <property type="entry name" value="moaA"/>
    <property type="match status" value="1"/>
</dbReference>
<dbReference type="EMBL" id="JAVIZX010000001">
    <property type="protein sequence ID" value="MDR6215146.1"/>
    <property type="molecule type" value="Genomic_DNA"/>
</dbReference>
<feature type="binding site" evidence="12">
    <location>
        <begin position="361"/>
        <end position="363"/>
    </location>
    <ligand>
        <name>GTP</name>
        <dbReference type="ChEBI" id="CHEBI:37565"/>
    </ligand>
</feature>
<evidence type="ECO:0000256" key="8">
    <source>
        <dbReference type="ARBA" id="ARBA00023134"/>
    </source>
</evidence>
<dbReference type="CDD" id="cd01335">
    <property type="entry name" value="Radical_SAM"/>
    <property type="match status" value="1"/>
</dbReference>
<evidence type="ECO:0000256" key="2">
    <source>
        <dbReference type="ARBA" id="ARBA00022485"/>
    </source>
</evidence>